<accession>A0A4Q1KLG9</accession>
<dbReference type="InterPro" id="IPR011008">
    <property type="entry name" value="Dimeric_a/b-barrel"/>
</dbReference>
<dbReference type="PANTHER" id="PTHR37828:SF1">
    <property type="entry name" value="YCII-RELATED DOMAIN-CONTAINING PROTEIN"/>
    <property type="match status" value="1"/>
</dbReference>
<evidence type="ECO:0000313" key="4">
    <source>
        <dbReference type="Proteomes" id="UP000290958"/>
    </source>
</evidence>
<dbReference type="InterPro" id="IPR005545">
    <property type="entry name" value="YCII"/>
</dbReference>
<reference evidence="4" key="1">
    <citation type="submission" date="2019-01" db="EMBL/GenBank/DDBJ databases">
        <title>Cytophagaceae bacterium strain CAR-16.</title>
        <authorList>
            <person name="Chen W.-M."/>
        </authorList>
    </citation>
    <scope>NUCLEOTIDE SEQUENCE [LARGE SCALE GENOMIC DNA]</scope>
    <source>
        <strain evidence="4">CHR27</strain>
    </source>
</reference>
<dbReference type="RefSeq" id="WP_129403075.1">
    <property type="nucleotide sequence ID" value="NZ_SBKP01000002.1"/>
</dbReference>
<dbReference type="OrthoDB" id="9814407at2"/>
<evidence type="ECO:0000313" key="3">
    <source>
        <dbReference type="EMBL" id="RXR30325.1"/>
    </source>
</evidence>
<dbReference type="SUPFAM" id="SSF54909">
    <property type="entry name" value="Dimeric alpha+beta barrel"/>
    <property type="match status" value="1"/>
</dbReference>
<keyword evidence="4" id="KW-1185">Reference proteome</keyword>
<feature type="domain" description="YCII-related" evidence="2">
    <location>
        <begin position="9"/>
        <end position="74"/>
    </location>
</feature>
<comment type="caution">
    <text evidence="3">The sequence shown here is derived from an EMBL/GenBank/DDBJ whole genome shotgun (WGS) entry which is preliminary data.</text>
</comment>
<dbReference type="PANTHER" id="PTHR37828">
    <property type="entry name" value="GSR2449 PROTEIN"/>
    <property type="match status" value="1"/>
</dbReference>
<dbReference type="Pfam" id="PF03795">
    <property type="entry name" value="YCII"/>
    <property type="match status" value="1"/>
</dbReference>
<proteinExistence type="inferred from homology"/>
<name>A0A4Q1KLG9_9SPHN</name>
<protein>
    <recommendedName>
        <fullName evidence="2">YCII-related domain-containing protein</fullName>
    </recommendedName>
</protein>
<organism evidence="3 4">
    <name type="scientific">Sphingobium fluviale</name>
    <dbReference type="NCBI Taxonomy" id="2506423"/>
    <lineage>
        <taxon>Bacteria</taxon>
        <taxon>Pseudomonadati</taxon>
        <taxon>Pseudomonadota</taxon>
        <taxon>Alphaproteobacteria</taxon>
        <taxon>Sphingomonadales</taxon>
        <taxon>Sphingomonadaceae</taxon>
        <taxon>Sphingobium</taxon>
    </lineage>
</organism>
<dbReference type="Gene3D" id="3.30.70.1060">
    <property type="entry name" value="Dimeric alpha+beta barrel"/>
    <property type="match status" value="1"/>
</dbReference>
<evidence type="ECO:0000259" key="2">
    <source>
        <dbReference type="Pfam" id="PF03795"/>
    </source>
</evidence>
<evidence type="ECO:0000256" key="1">
    <source>
        <dbReference type="ARBA" id="ARBA00007689"/>
    </source>
</evidence>
<gene>
    <name evidence="3" type="ORF">EQG66_03040</name>
</gene>
<dbReference type="EMBL" id="SBKP01000002">
    <property type="protein sequence ID" value="RXR30325.1"/>
    <property type="molecule type" value="Genomic_DNA"/>
</dbReference>
<dbReference type="AlphaFoldDB" id="A0A4Q1KLG9"/>
<dbReference type="Proteomes" id="UP000290958">
    <property type="component" value="Unassembled WGS sequence"/>
</dbReference>
<comment type="similarity">
    <text evidence="1">Belongs to the YciI family.</text>
</comment>
<sequence length="99" mass="10675">MFIIFLAFSDNRSKAAELMDAHKKWIREGLESGEFLLVGSLAGGAGGAILARSESREAIDARIACDPFVTKRVVSATVHEFVPGQAAPNLRFLLDQEAA</sequence>